<keyword evidence="3" id="KW-1185">Reference proteome</keyword>
<reference evidence="2 3" key="1">
    <citation type="submission" date="2021-12" db="EMBL/GenBank/DDBJ databases">
        <title>High titer production of polyol ester of fatty acids by Rhodotorula paludigena BS15 towards product separation-free biomass refinery.</title>
        <authorList>
            <person name="Mano J."/>
            <person name="Ono H."/>
            <person name="Tanaka T."/>
            <person name="Naito K."/>
            <person name="Sushida H."/>
            <person name="Ike M."/>
            <person name="Tokuyasu K."/>
            <person name="Kitaoka M."/>
        </authorList>
    </citation>
    <scope>NUCLEOTIDE SEQUENCE [LARGE SCALE GENOMIC DNA]</scope>
    <source>
        <strain evidence="2 3">BS15</strain>
    </source>
</reference>
<feature type="region of interest" description="Disordered" evidence="1">
    <location>
        <begin position="90"/>
        <end position="146"/>
    </location>
</feature>
<dbReference type="Proteomes" id="UP001342314">
    <property type="component" value="Unassembled WGS sequence"/>
</dbReference>
<evidence type="ECO:0000313" key="3">
    <source>
        <dbReference type="Proteomes" id="UP001342314"/>
    </source>
</evidence>
<sequence length="146" mass="16584">MLQAGARGDPPEADTTLRMALLREHYHSMTLGRASRRRQAQQSQYTRLESSYTVNYSGGRAARHELWTNEDETKGKMVSIISRRGESMLNQMMEAEREHMEAEEEPEVQAAEREEPDDRRRQDDEPPQRAATPPPAYRLAGGGITG</sequence>
<accession>A0AAV5GHB1</accession>
<dbReference type="AlphaFoldDB" id="A0AAV5GHB1"/>
<organism evidence="2 3">
    <name type="scientific">Rhodotorula paludigena</name>
    <dbReference type="NCBI Taxonomy" id="86838"/>
    <lineage>
        <taxon>Eukaryota</taxon>
        <taxon>Fungi</taxon>
        <taxon>Dikarya</taxon>
        <taxon>Basidiomycota</taxon>
        <taxon>Pucciniomycotina</taxon>
        <taxon>Microbotryomycetes</taxon>
        <taxon>Sporidiobolales</taxon>
        <taxon>Sporidiobolaceae</taxon>
        <taxon>Rhodotorula</taxon>
    </lineage>
</organism>
<gene>
    <name evidence="2" type="ORF">Rhopal_000923-T1</name>
</gene>
<proteinExistence type="predicted"/>
<evidence type="ECO:0000313" key="2">
    <source>
        <dbReference type="EMBL" id="GJN87968.1"/>
    </source>
</evidence>
<protein>
    <submittedName>
        <fullName evidence="2">Uncharacterized protein</fullName>
    </submittedName>
</protein>
<dbReference type="EMBL" id="BQKY01000002">
    <property type="protein sequence ID" value="GJN87968.1"/>
    <property type="molecule type" value="Genomic_DNA"/>
</dbReference>
<evidence type="ECO:0000256" key="1">
    <source>
        <dbReference type="SAM" id="MobiDB-lite"/>
    </source>
</evidence>
<feature type="compositionally biased region" description="Basic and acidic residues" evidence="1">
    <location>
        <begin position="110"/>
        <end position="127"/>
    </location>
</feature>
<name>A0AAV5GHB1_9BASI</name>
<comment type="caution">
    <text evidence="2">The sequence shown here is derived from an EMBL/GenBank/DDBJ whole genome shotgun (WGS) entry which is preliminary data.</text>
</comment>